<reference evidence="2 3" key="1">
    <citation type="submission" date="2020-12" db="EMBL/GenBank/DDBJ databases">
        <title>Enhanced detection system for hospital associated transmission using whole genome sequencing surveillance.</title>
        <authorList>
            <person name="Harrison L.H."/>
            <person name="Van Tyne D."/>
            <person name="Marsh J.W."/>
            <person name="Griffith M.P."/>
            <person name="Snyder D.J."/>
            <person name="Cooper V.S."/>
            <person name="Mustapha M."/>
        </authorList>
    </citation>
    <scope>NUCLEOTIDE SEQUENCE [LARGE SCALE GENOMIC DNA]</scope>
    <source>
        <strain evidence="2 3">PR00195</strain>
    </source>
</reference>
<evidence type="ECO:0000313" key="2">
    <source>
        <dbReference type="EMBL" id="MBJ2117288.1"/>
    </source>
</evidence>
<gene>
    <name evidence="2" type="ORF">JFQ69_06395</name>
</gene>
<proteinExistence type="predicted"/>
<name>A0ABS0W1Y7_9GAMM</name>
<dbReference type="Proteomes" id="UP000619976">
    <property type="component" value="Unassembled WGS sequence"/>
</dbReference>
<dbReference type="RefSeq" id="WP_109848288.1">
    <property type="nucleotide sequence ID" value="NZ_CAXOKJ010000023.1"/>
</dbReference>
<comment type="caution">
    <text evidence="2">The sequence shown here is derived from an EMBL/GenBank/DDBJ whole genome shotgun (WGS) entry which is preliminary data.</text>
</comment>
<accession>A0ABS0W1Y7</accession>
<sequence>MLLHRIKFSLLFIFSATLLTGCLSLKEKAAIKAEQDKIEQQRQLAELRKTFKPPVVIYRIDDHRFFTLEEFNEKREGYTFYNNTQTQAHFKVYNGSACNFRGRLIWAATQDDYIAFPATSSNWHGCAGRRDGCQSSVLLYSKGKLMPLITPLGNKTLNPVHETTYFTIVVTDSYYYIGGSFNSSTQNIPLDISYWKKEPYPTLEEIKNRTWKPHTLEAPLSGIRTPSGQTRFDCSDPSISPMSKLGDYGRDYIIKK</sequence>
<dbReference type="InterPro" id="IPR057562">
    <property type="entry name" value="Tli3-like_dom"/>
</dbReference>
<evidence type="ECO:0000313" key="3">
    <source>
        <dbReference type="Proteomes" id="UP000619976"/>
    </source>
</evidence>
<dbReference type="Pfam" id="PF24316">
    <property type="entry name" value="Tli3"/>
    <property type="match status" value="1"/>
</dbReference>
<protein>
    <recommendedName>
        <fullName evidence="1">Tli3-like domain-containing protein</fullName>
    </recommendedName>
</protein>
<organism evidence="2 3">
    <name type="scientific">Proteus penneri</name>
    <dbReference type="NCBI Taxonomy" id="102862"/>
    <lineage>
        <taxon>Bacteria</taxon>
        <taxon>Pseudomonadati</taxon>
        <taxon>Pseudomonadota</taxon>
        <taxon>Gammaproteobacteria</taxon>
        <taxon>Enterobacterales</taxon>
        <taxon>Morganellaceae</taxon>
        <taxon>Proteus</taxon>
    </lineage>
</organism>
<dbReference type="PROSITE" id="PS51257">
    <property type="entry name" value="PROKAR_LIPOPROTEIN"/>
    <property type="match status" value="1"/>
</dbReference>
<dbReference type="EMBL" id="JAEKCB010000002">
    <property type="protein sequence ID" value="MBJ2117288.1"/>
    <property type="molecule type" value="Genomic_DNA"/>
</dbReference>
<keyword evidence="3" id="KW-1185">Reference proteome</keyword>
<evidence type="ECO:0000259" key="1">
    <source>
        <dbReference type="Pfam" id="PF24316"/>
    </source>
</evidence>
<feature type="domain" description="Tli3-like" evidence="1">
    <location>
        <begin position="52"/>
        <end position="177"/>
    </location>
</feature>